<feature type="compositionally biased region" description="Pro residues" evidence="1">
    <location>
        <begin position="207"/>
        <end position="222"/>
    </location>
</feature>
<evidence type="ECO:0000256" key="1">
    <source>
        <dbReference type="SAM" id="MobiDB-lite"/>
    </source>
</evidence>
<proteinExistence type="predicted"/>
<dbReference type="InParanoid" id="A0A804Q696"/>
<reference evidence="2" key="3">
    <citation type="submission" date="2021-05" db="UniProtKB">
        <authorList>
            <consortium name="EnsemblPlants"/>
        </authorList>
    </citation>
    <scope>IDENTIFICATION</scope>
    <source>
        <strain evidence="2">cv. B73</strain>
    </source>
</reference>
<dbReference type="PANTHER" id="PTHR14614">
    <property type="entry name" value="HEPATOCELLULAR CARCINOMA-ASSOCIATED ANTIGEN"/>
    <property type="match status" value="1"/>
</dbReference>
<evidence type="ECO:0000313" key="2">
    <source>
        <dbReference type="EnsemblPlants" id="Zm00001eb304570_P001"/>
    </source>
</evidence>
<dbReference type="GO" id="GO:0008276">
    <property type="term" value="F:protein methyltransferase activity"/>
    <property type="evidence" value="ECO:0000318"/>
    <property type="project" value="GO_Central"/>
</dbReference>
<dbReference type="SUPFAM" id="SSF53335">
    <property type="entry name" value="S-adenosyl-L-methionine-dependent methyltransferases"/>
    <property type="match status" value="1"/>
</dbReference>
<keyword evidence="3" id="KW-1185">Reference proteome</keyword>
<feature type="region of interest" description="Disordered" evidence="1">
    <location>
        <begin position="207"/>
        <end position="241"/>
    </location>
</feature>
<protein>
    <recommendedName>
        <fullName evidence="4">S-adenosyl-L-methionine-dependent methyltransferase superfamily protein</fullName>
    </recommendedName>
</protein>
<sequence length="311" mass="33030">MRFTASPVVELPVGGAVLMFEQDNDSFEVGTSVWPSSLVFVKFVERCIRDLALPFADVLHFPGTRAMELGSGCGLAGLGLSRLGLTDIAAVLPALCRNLRRNRVHLSRTPRLAQLHWNCPAHLATLATPRRFDLVVAADVVYVQESVPHLIAAMDALADADADADAERDVVYVQESVPDPVARGAPGVLGDRSGCLPLALLPSPPAAYAPAPTPPGASPPAPATTSEPTQAPPPRAPPARIASVSPAIVRASSSLCFRSRSCRRRSCHGTPFPCFALGCACACMDGCFRRPRFFSGEEDGLGGRKRERSPM</sequence>
<evidence type="ECO:0000313" key="3">
    <source>
        <dbReference type="Proteomes" id="UP000007305"/>
    </source>
</evidence>
<accession>A0A804Q696</accession>
<evidence type="ECO:0008006" key="4">
    <source>
        <dbReference type="Google" id="ProtNLM"/>
    </source>
</evidence>
<reference evidence="2" key="2">
    <citation type="submission" date="2019-07" db="EMBL/GenBank/DDBJ databases">
        <authorList>
            <person name="Seetharam A."/>
            <person name="Woodhouse M."/>
            <person name="Cannon E."/>
        </authorList>
    </citation>
    <scope>NUCLEOTIDE SEQUENCE [LARGE SCALE GENOMIC DNA]</scope>
    <source>
        <strain evidence="2">cv. B73</strain>
    </source>
</reference>
<dbReference type="PANTHER" id="PTHR14614:SF7">
    <property type="entry name" value="OS05G0564100 PROTEIN"/>
    <property type="match status" value="1"/>
</dbReference>
<dbReference type="AlphaFoldDB" id="A0A804Q696"/>
<dbReference type="Proteomes" id="UP000007305">
    <property type="component" value="Chromosome 7"/>
</dbReference>
<reference evidence="3" key="1">
    <citation type="submission" date="2015-12" db="EMBL/GenBank/DDBJ databases">
        <title>Update maize B73 reference genome by single molecule sequencing technologies.</title>
        <authorList>
            <consortium name="Maize Genome Sequencing Project"/>
            <person name="Ware D."/>
        </authorList>
    </citation>
    <scope>NUCLEOTIDE SEQUENCE [LARGE SCALE GENOMIC DNA]</scope>
    <source>
        <strain evidence="3">cv. B73</strain>
    </source>
</reference>
<name>A0A804Q696_MAIZE</name>
<dbReference type="EnsemblPlants" id="Zm00001eb304570_T001">
    <property type="protein sequence ID" value="Zm00001eb304570_P001"/>
    <property type="gene ID" value="Zm00001eb304570"/>
</dbReference>
<dbReference type="Gene3D" id="3.40.50.150">
    <property type="entry name" value="Vaccinia Virus protein VP39"/>
    <property type="match status" value="1"/>
</dbReference>
<dbReference type="Pfam" id="PF10294">
    <property type="entry name" value="Methyltransf_16"/>
    <property type="match status" value="1"/>
</dbReference>
<dbReference type="InterPro" id="IPR029063">
    <property type="entry name" value="SAM-dependent_MTases_sf"/>
</dbReference>
<dbReference type="InterPro" id="IPR019410">
    <property type="entry name" value="Methyltransf_16"/>
</dbReference>
<organism evidence="2 3">
    <name type="scientific">Zea mays</name>
    <name type="common">Maize</name>
    <dbReference type="NCBI Taxonomy" id="4577"/>
    <lineage>
        <taxon>Eukaryota</taxon>
        <taxon>Viridiplantae</taxon>
        <taxon>Streptophyta</taxon>
        <taxon>Embryophyta</taxon>
        <taxon>Tracheophyta</taxon>
        <taxon>Spermatophyta</taxon>
        <taxon>Magnoliopsida</taxon>
        <taxon>Liliopsida</taxon>
        <taxon>Poales</taxon>
        <taxon>Poaceae</taxon>
        <taxon>PACMAD clade</taxon>
        <taxon>Panicoideae</taxon>
        <taxon>Andropogonodae</taxon>
        <taxon>Andropogoneae</taxon>
        <taxon>Tripsacinae</taxon>
        <taxon>Zea</taxon>
    </lineage>
</organism>
<dbReference type="Gramene" id="Zm00001eb304570_T001">
    <property type="protein sequence ID" value="Zm00001eb304570_P001"/>
    <property type="gene ID" value="Zm00001eb304570"/>
</dbReference>